<keyword evidence="3" id="KW-1185">Reference proteome</keyword>
<evidence type="ECO:0000313" key="3">
    <source>
        <dbReference type="Proteomes" id="UP000515808"/>
    </source>
</evidence>
<dbReference type="KEGG" id="ppec:H9W90_07375"/>
<name>A0A7G9LE72_9FLAO</name>
<feature type="transmembrane region" description="Helical" evidence="1">
    <location>
        <begin position="32"/>
        <end position="52"/>
    </location>
</feature>
<dbReference type="Proteomes" id="UP000515808">
    <property type="component" value="Chromosome"/>
</dbReference>
<dbReference type="AlphaFoldDB" id="A0A7G9LE72"/>
<evidence type="ECO:0000256" key="1">
    <source>
        <dbReference type="SAM" id="Phobius"/>
    </source>
</evidence>
<accession>A0A7G9LE72</accession>
<organism evidence="2 3">
    <name type="scientific">Polaribacter pectinis</name>
    <dbReference type="NCBI Taxonomy" id="2738844"/>
    <lineage>
        <taxon>Bacteria</taxon>
        <taxon>Pseudomonadati</taxon>
        <taxon>Bacteroidota</taxon>
        <taxon>Flavobacteriia</taxon>
        <taxon>Flavobacteriales</taxon>
        <taxon>Flavobacteriaceae</taxon>
    </lineage>
</organism>
<reference evidence="2 3" key="1">
    <citation type="submission" date="2020-08" db="EMBL/GenBank/DDBJ databases">
        <title>Polaribacter sp. L12M9 isolated from gut of the Korean scallop.</title>
        <authorList>
            <person name="Jeong Y.S."/>
        </authorList>
    </citation>
    <scope>NUCLEOTIDE SEQUENCE [LARGE SCALE GENOMIC DNA]</scope>
    <source>
        <strain evidence="2 3">L12M9</strain>
    </source>
</reference>
<evidence type="ECO:0000313" key="2">
    <source>
        <dbReference type="EMBL" id="QNM86921.1"/>
    </source>
</evidence>
<keyword evidence="1" id="KW-0812">Transmembrane</keyword>
<gene>
    <name evidence="2" type="ORF">H9W90_07375</name>
</gene>
<sequence length="283" mass="32476">MVLVYVFLVLAGIILLFISLKGKNKSYSNLVNFLLTTVATLIGVIMAINVSVDNEMEKEKEDLVKILESGVYVIEKVSKYVESTDSKTTDYKQIASNLTKAKNTKERDSLKSLMSYQKKNIKPNNQDHFFDSIKKGIDSLKIVFKKNIIKPLDTENENNLGAVILGDMKLPFPDYIGALLNNPDFLKGLSKKSLLTLNEDYINLQRTYEFTKESNGETLFYMMALNKIKSTLQIETAFQEERITEKQLYENFYLAEKIQSSEYIYKYSQNKSKPKNNSLPMKE</sequence>
<dbReference type="RefSeq" id="WP_187483793.1">
    <property type="nucleotide sequence ID" value="NZ_CP060695.1"/>
</dbReference>
<keyword evidence="1" id="KW-0472">Membrane</keyword>
<dbReference type="EMBL" id="CP060695">
    <property type="protein sequence ID" value="QNM86921.1"/>
    <property type="molecule type" value="Genomic_DNA"/>
</dbReference>
<keyword evidence="1" id="KW-1133">Transmembrane helix</keyword>
<protein>
    <submittedName>
        <fullName evidence="2">Uncharacterized protein</fullName>
    </submittedName>
</protein>
<proteinExistence type="predicted"/>